<name>A0A0E9M3C0_9BACT</name>
<dbReference type="InterPro" id="IPR020449">
    <property type="entry name" value="Tscrpt_reg_AraC-type_HTH"/>
</dbReference>
<dbReference type="PANTHER" id="PTHR43280:SF2">
    <property type="entry name" value="HTH-TYPE TRANSCRIPTIONAL REGULATOR EXSA"/>
    <property type="match status" value="1"/>
</dbReference>
<keyword evidence="1" id="KW-0805">Transcription regulation</keyword>
<accession>A0A0E9M3C0</accession>
<dbReference type="PRINTS" id="PR00032">
    <property type="entry name" value="HTHARAC"/>
</dbReference>
<evidence type="ECO:0000256" key="1">
    <source>
        <dbReference type="ARBA" id="ARBA00023015"/>
    </source>
</evidence>
<dbReference type="AlphaFoldDB" id="A0A0E9M3C0"/>
<dbReference type="RefSeq" id="WP_062128318.1">
    <property type="nucleotide sequence ID" value="NZ_BAZW01000068.1"/>
</dbReference>
<evidence type="ECO:0000256" key="2">
    <source>
        <dbReference type="ARBA" id="ARBA00023125"/>
    </source>
</evidence>
<evidence type="ECO:0000259" key="4">
    <source>
        <dbReference type="PROSITE" id="PS01124"/>
    </source>
</evidence>
<keyword evidence="3" id="KW-0804">Transcription</keyword>
<dbReference type="SMART" id="SM00342">
    <property type="entry name" value="HTH_ARAC"/>
    <property type="match status" value="1"/>
</dbReference>
<evidence type="ECO:0000256" key="3">
    <source>
        <dbReference type="ARBA" id="ARBA00023163"/>
    </source>
</evidence>
<dbReference type="GO" id="GO:0003700">
    <property type="term" value="F:DNA-binding transcription factor activity"/>
    <property type="evidence" value="ECO:0007669"/>
    <property type="project" value="InterPro"/>
</dbReference>
<keyword evidence="2 5" id="KW-0238">DNA-binding</keyword>
<dbReference type="Proteomes" id="UP000032900">
    <property type="component" value="Unassembled WGS sequence"/>
</dbReference>
<dbReference type="PROSITE" id="PS00041">
    <property type="entry name" value="HTH_ARAC_FAMILY_1"/>
    <property type="match status" value="1"/>
</dbReference>
<evidence type="ECO:0000313" key="5">
    <source>
        <dbReference type="EMBL" id="GAO31906.1"/>
    </source>
</evidence>
<feature type="domain" description="HTH araC/xylS-type" evidence="4">
    <location>
        <begin position="1"/>
        <end position="59"/>
    </location>
</feature>
<dbReference type="SUPFAM" id="SSF46689">
    <property type="entry name" value="Homeodomain-like"/>
    <property type="match status" value="1"/>
</dbReference>
<comment type="caution">
    <text evidence="5">The sequence shown here is derived from an EMBL/GenBank/DDBJ whole genome shotgun (WGS) entry which is preliminary data.</text>
</comment>
<dbReference type="Gene3D" id="1.10.10.60">
    <property type="entry name" value="Homeodomain-like"/>
    <property type="match status" value="1"/>
</dbReference>
<dbReference type="OrthoDB" id="1522078at2"/>
<dbReference type="InterPro" id="IPR009057">
    <property type="entry name" value="Homeodomain-like_sf"/>
</dbReference>
<dbReference type="PROSITE" id="PS01124">
    <property type="entry name" value="HTH_ARAC_FAMILY_2"/>
    <property type="match status" value="1"/>
</dbReference>
<organism evidence="5 6">
    <name type="scientific">Geofilum rubicundum JCM 15548</name>
    <dbReference type="NCBI Taxonomy" id="1236989"/>
    <lineage>
        <taxon>Bacteria</taxon>
        <taxon>Pseudomonadati</taxon>
        <taxon>Bacteroidota</taxon>
        <taxon>Bacteroidia</taxon>
        <taxon>Marinilabiliales</taxon>
        <taxon>Marinilabiliaceae</taxon>
        <taxon>Geofilum</taxon>
    </lineage>
</organism>
<sequence>MSTSELIRKIRVQKAEQLLLSGKYNITETANLVGLNSISYFRECFKEEYGLSPSEYIKKIMER</sequence>
<gene>
    <name evidence="5" type="ORF">JCM15548_14319</name>
</gene>
<dbReference type="InterPro" id="IPR018062">
    <property type="entry name" value="HTH_AraC-typ_CS"/>
</dbReference>
<proteinExistence type="predicted"/>
<keyword evidence="6" id="KW-1185">Reference proteome</keyword>
<evidence type="ECO:0000313" key="6">
    <source>
        <dbReference type="Proteomes" id="UP000032900"/>
    </source>
</evidence>
<dbReference type="PANTHER" id="PTHR43280">
    <property type="entry name" value="ARAC-FAMILY TRANSCRIPTIONAL REGULATOR"/>
    <property type="match status" value="1"/>
</dbReference>
<dbReference type="Pfam" id="PF12833">
    <property type="entry name" value="HTH_18"/>
    <property type="match status" value="1"/>
</dbReference>
<dbReference type="STRING" id="1236989.JCM15548_14319"/>
<protein>
    <submittedName>
        <fullName evidence="5">DNA-binding response regulator, AraC family</fullName>
    </submittedName>
</protein>
<dbReference type="GO" id="GO:0043565">
    <property type="term" value="F:sequence-specific DNA binding"/>
    <property type="evidence" value="ECO:0007669"/>
    <property type="project" value="InterPro"/>
</dbReference>
<reference evidence="5 6" key="1">
    <citation type="journal article" date="2015" name="Microbes Environ.">
        <title>Distribution and evolution of nitrogen fixation genes in the phylum bacteroidetes.</title>
        <authorList>
            <person name="Inoue J."/>
            <person name="Oshima K."/>
            <person name="Suda W."/>
            <person name="Sakamoto M."/>
            <person name="Iino T."/>
            <person name="Noda S."/>
            <person name="Hongoh Y."/>
            <person name="Hattori M."/>
            <person name="Ohkuma M."/>
        </authorList>
    </citation>
    <scope>NUCLEOTIDE SEQUENCE [LARGE SCALE GENOMIC DNA]</scope>
    <source>
        <strain evidence="5">JCM 15548</strain>
    </source>
</reference>
<dbReference type="InterPro" id="IPR018060">
    <property type="entry name" value="HTH_AraC"/>
</dbReference>
<dbReference type="EMBL" id="BAZW01000068">
    <property type="protein sequence ID" value="GAO31906.1"/>
    <property type="molecule type" value="Genomic_DNA"/>
</dbReference>